<keyword evidence="4" id="KW-1185">Reference proteome</keyword>
<evidence type="ECO:0000259" key="2">
    <source>
        <dbReference type="Pfam" id="PF19572"/>
    </source>
</evidence>
<accession>A0A4R6IW17</accession>
<gene>
    <name evidence="3" type="ORF">BC659_2207</name>
</gene>
<dbReference type="Gene3D" id="2.40.160.60">
    <property type="entry name" value="Outer membrane protein transport protein (OMPP1/FadL/TodX)"/>
    <property type="match status" value="1"/>
</dbReference>
<dbReference type="EMBL" id="SNWP01000011">
    <property type="protein sequence ID" value="TDO26893.1"/>
    <property type="molecule type" value="Genomic_DNA"/>
</dbReference>
<dbReference type="OrthoDB" id="9758448at2"/>
<sequence>MFVKQKKTLAAIIVMMFSCVTYAQDSINIVSTAVPFLRISPDARAGGMGDVAIATAPEANAPFWNLSKVMFAPKRSAIAVNYTPWLKDLGLNDVYLASMAAYHRIDDEQAISSTLRFFSLGNIQLTDFSGNVLNSVRPSEFAFDLGYSRKLNEKMSIGVALRYINSRLVVGDVGTGVVYKAGNAVAGDVSLYHNGLNENGEGWNWGVVLSNLGSKIGYTNDARNKDYIPANLGIGVSYTKVLDENNKINFALDMNKLLVPAPPVATGNFSTDSANLVNYRTTGVVSSWLKSFGDGTGFGKSLQFSMGAEYSYNNQFFFRSGYFYENKNRGNRKYFSVGAGFHLDFMDINFSYLVPSGSGVTRNPLSNTLRLGVVFNLEAKE</sequence>
<proteinExistence type="predicted"/>
<feature type="domain" description="Type IX secretion system protein PorV" evidence="2">
    <location>
        <begin position="25"/>
        <end position="263"/>
    </location>
</feature>
<dbReference type="AlphaFoldDB" id="A0A4R6IW17"/>
<dbReference type="InterPro" id="IPR047799">
    <property type="entry name" value="T9SS_OM_PorV"/>
</dbReference>
<dbReference type="NCBIfam" id="NF033710">
    <property type="entry name" value="T9SS_OM_PorV"/>
    <property type="match status" value="1"/>
</dbReference>
<dbReference type="Pfam" id="PF19572">
    <property type="entry name" value="PorV"/>
    <property type="match status" value="1"/>
</dbReference>
<evidence type="ECO:0000313" key="3">
    <source>
        <dbReference type="EMBL" id="TDO26893.1"/>
    </source>
</evidence>
<dbReference type="SUPFAM" id="SSF56935">
    <property type="entry name" value="Porins"/>
    <property type="match status" value="1"/>
</dbReference>
<dbReference type="NCBIfam" id="NF033709">
    <property type="entry name" value="PorV_fam"/>
    <property type="match status" value="1"/>
</dbReference>
<feature type="signal peptide" evidence="1">
    <location>
        <begin position="1"/>
        <end position="23"/>
    </location>
</feature>
<protein>
    <recommendedName>
        <fullName evidence="2">Type IX secretion system protein PorV domain-containing protein</fullName>
    </recommendedName>
</protein>
<keyword evidence="1" id="KW-0732">Signal</keyword>
<comment type="caution">
    <text evidence="3">The sequence shown here is derived from an EMBL/GenBank/DDBJ whole genome shotgun (WGS) entry which is preliminary data.</text>
</comment>
<reference evidence="3 4" key="1">
    <citation type="submission" date="2019-03" db="EMBL/GenBank/DDBJ databases">
        <title>Genomic Encyclopedia of Archaeal and Bacterial Type Strains, Phase II (KMG-II): from individual species to whole genera.</title>
        <authorList>
            <person name="Goeker M."/>
        </authorList>
    </citation>
    <scope>NUCLEOTIDE SEQUENCE [LARGE SCALE GENOMIC DNA]</scope>
    <source>
        <strain evidence="3 4">DSM 28323</strain>
    </source>
</reference>
<feature type="chain" id="PRO_5020927119" description="Type IX secretion system protein PorV domain-containing protein" evidence="1">
    <location>
        <begin position="24"/>
        <end position="381"/>
    </location>
</feature>
<evidence type="ECO:0000256" key="1">
    <source>
        <dbReference type="SAM" id="SignalP"/>
    </source>
</evidence>
<dbReference type="RefSeq" id="WP_133474768.1">
    <property type="nucleotide sequence ID" value="NZ_SNWP01000011.1"/>
</dbReference>
<dbReference type="PROSITE" id="PS51257">
    <property type="entry name" value="PROKAR_LIPOPROTEIN"/>
    <property type="match status" value="1"/>
</dbReference>
<name>A0A4R6IW17_9BACT</name>
<dbReference type="Proteomes" id="UP000295741">
    <property type="component" value="Unassembled WGS sequence"/>
</dbReference>
<dbReference type="InterPro" id="IPR045741">
    <property type="entry name" value="PorV"/>
</dbReference>
<evidence type="ECO:0000313" key="4">
    <source>
        <dbReference type="Proteomes" id="UP000295741"/>
    </source>
</evidence>
<organism evidence="3 4">
    <name type="scientific">Sediminibacterium goheungense</name>
    <dbReference type="NCBI Taxonomy" id="1086393"/>
    <lineage>
        <taxon>Bacteria</taxon>
        <taxon>Pseudomonadati</taxon>
        <taxon>Bacteroidota</taxon>
        <taxon>Chitinophagia</taxon>
        <taxon>Chitinophagales</taxon>
        <taxon>Chitinophagaceae</taxon>
        <taxon>Sediminibacterium</taxon>
    </lineage>
</organism>